<proteinExistence type="predicted"/>
<dbReference type="EMBL" id="CP049057">
    <property type="protein sequence ID" value="QIE59530.1"/>
    <property type="molecule type" value="Genomic_DNA"/>
</dbReference>
<dbReference type="KEGG" id="mgel:G5B37_08125"/>
<keyword evidence="3" id="KW-1185">Reference proteome</keyword>
<keyword evidence="1" id="KW-0732">Signal</keyword>
<dbReference type="AlphaFoldDB" id="A0A6G6GM12"/>
<protein>
    <recommendedName>
        <fullName evidence="4">Nitrite reductase/ring-hydroxylating ferredoxin subunit</fullName>
    </recommendedName>
</protein>
<accession>A0A6G6GM12</accession>
<gene>
    <name evidence="2" type="ORF">G5B37_08125</name>
</gene>
<sequence>MRLRTNKILATLFALAFLFACKSDDDTLDQNPFLINPLVNISLNLNLPEYNALNFPGGSVTLAPPQGIKGVVIYNINNTEYSAFELSDPNHTPNSCSRMEIEGVFATCTCTTDNNEYNIITGQHTSPDETLYPMLRYNAVRNGNTIQVSN</sequence>
<name>A0A6G6GM12_9FLAO</name>
<evidence type="ECO:0000313" key="2">
    <source>
        <dbReference type="EMBL" id="QIE59530.1"/>
    </source>
</evidence>
<dbReference type="PROSITE" id="PS51257">
    <property type="entry name" value="PROKAR_LIPOPROTEIN"/>
    <property type="match status" value="1"/>
</dbReference>
<evidence type="ECO:0000256" key="1">
    <source>
        <dbReference type="SAM" id="SignalP"/>
    </source>
</evidence>
<feature type="chain" id="PRO_5026223565" description="Nitrite reductase/ring-hydroxylating ferredoxin subunit" evidence="1">
    <location>
        <begin position="23"/>
        <end position="150"/>
    </location>
</feature>
<feature type="signal peptide" evidence="1">
    <location>
        <begin position="1"/>
        <end position="22"/>
    </location>
</feature>
<organism evidence="2 3">
    <name type="scientific">Rasiella rasia</name>
    <dbReference type="NCBI Taxonomy" id="2744027"/>
    <lineage>
        <taxon>Bacteria</taxon>
        <taxon>Pseudomonadati</taxon>
        <taxon>Bacteroidota</taxon>
        <taxon>Flavobacteriia</taxon>
        <taxon>Flavobacteriales</taxon>
        <taxon>Flavobacteriaceae</taxon>
        <taxon>Rasiella</taxon>
    </lineage>
</organism>
<reference evidence="2 3" key="1">
    <citation type="submission" date="2020-02" db="EMBL/GenBank/DDBJ databases">
        <title>Complete genome sequence of Flavobacteriaceae bacterium.</title>
        <authorList>
            <person name="Kim S.-J."/>
            <person name="Kim Y.-S."/>
            <person name="Kim K.-H."/>
        </authorList>
    </citation>
    <scope>NUCLEOTIDE SEQUENCE [LARGE SCALE GENOMIC DNA]</scope>
    <source>
        <strain evidence="2 3">RR4-40</strain>
    </source>
</reference>
<evidence type="ECO:0000313" key="3">
    <source>
        <dbReference type="Proteomes" id="UP000505306"/>
    </source>
</evidence>
<dbReference type="RefSeq" id="WP_164679545.1">
    <property type="nucleotide sequence ID" value="NZ_CP049057.1"/>
</dbReference>
<evidence type="ECO:0008006" key="4">
    <source>
        <dbReference type="Google" id="ProtNLM"/>
    </source>
</evidence>
<dbReference type="Proteomes" id="UP000505306">
    <property type="component" value="Chromosome"/>
</dbReference>